<dbReference type="PANTHER" id="PTHR43332:SF2">
    <property type="entry name" value="INNER MEMBRANE TRANSPORT PERMEASE YADH"/>
    <property type="match status" value="1"/>
</dbReference>
<evidence type="ECO:0000313" key="8">
    <source>
        <dbReference type="Proteomes" id="UP000264753"/>
    </source>
</evidence>
<organism evidence="7 8">
    <name type="scientific">Thalassospira lucentensis</name>
    <dbReference type="NCBI Taxonomy" id="168935"/>
    <lineage>
        <taxon>Bacteria</taxon>
        <taxon>Pseudomonadati</taxon>
        <taxon>Pseudomonadota</taxon>
        <taxon>Alphaproteobacteria</taxon>
        <taxon>Rhodospirillales</taxon>
        <taxon>Thalassospiraceae</taxon>
        <taxon>Thalassospira</taxon>
    </lineage>
</organism>
<comment type="subcellular location">
    <subcellularLocation>
        <location evidence="5">Cell inner membrane</location>
        <topology evidence="5">Multi-pass membrane protein</topology>
    </subcellularLocation>
    <subcellularLocation>
        <location evidence="1">Membrane</location>
        <topology evidence="1">Multi-pass membrane protein</topology>
    </subcellularLocation>
</comment>
<dbReference type="RefSeq" id="WP_276653855.1">
    <property type="nucleotide sequence ID" value="NZ_DOOG01000123.1"/>
</dbReference>
<comment type="caution">
    <text evidence="7">The sequence shown here is derived from an EMBL/GenBank/DDBJ whole genome shotgun (WGS) entry which is preliminary data.</text>
</comment>
<keyword evidence="4 5" id="KW-0472">Membrane</keyword>
<evidence type="ECO:0000256" key="3">
    <source>
        <dbReference type="ARBA" id="ARBA00022989"/>
    </source>
</evidence>
<keyword evidence="5" id="KW-1003">Cell membrane</keyword>
<keyword evidence="5" id="KW-0813">Transport</keyword>
<dbReference type="InterPro" id="IPR047817">
    <property type="entry name" value="ABC2_TM_bact-type"/>
</dbReference>
<evidence type="ECO:0000313" key="7">
    <source>
        <dbReference type="EMBL" id="HBU99132.1"/>
    </source>
</evidence>
<dbReference type="GO" id="GO:0140359">
    <property type="term" value="F:ABC-type transporter activity"/>
    <property type="evidence" value="ECO:0007669"/>
    <property type="project" value="InterPro"/>
</dbReference>
<dbReference type="Pfam" id="PF01061">
    <property type="entry name" value="ABC2_membrane"/>
    <property type="match status" value="1"/>
</dbReference>
<comment type="similarity">
    <text evidence="5">Belongs to the ABC-2 integral membrane protein family.</text>
</comment>
<sequence length="82" mass="9067">NFVVTPLSFLSGTFYSADSLPEAGQILVHFNPFFYMIDGFRYGFTGISDGTIMTGVVVLAAVNALLWLLCYRMIKSGYKLKA</sequence>
<dbReference type="PANTHER" id="PTHR43332">
    <property type="entry name" value="INNER MEMBRANE TRANSPORT PERMEASE YADH-RELATED"/>
    <property type="match status" value="1"/>
</dbReference>
<protein>
    <recommendedName>
        <fullName evidence="5">Transport permease protein</fullName>
    </recommendedName>
</protein>
<dbReference type="EMBL" id="DOOG01000123">
    <property type="protein sequence ID" value="HBU99132.1"/>
    <property type="molecule type" value="Genomic_DNA"/>
</dbReference>
<dbReference type="PROSITE" id="PS51012">
    <property type="entry name" value="ABC_TM2"/>
    <property type="match status" value="1"/>
</dbReference>
<comment type="caution">
    <text evidence="5">Lacks conserved residue(s) required for the propagation of feature annotation.</text>
</comment>
<reference evidence="7 8" key="1">
    <citation type="journal article" date="2018" name="Nat. Biotechnol.">
        <title>A standardized bacterial taxonomy based on genome phylogeny substantially revises the tree of life.</title>
        <authorList>
            <person name="Parks D.H."/>
            <person name="Chuvochina M."/>
            <person name="Waite D.W."/>
            <person name="Rinke C."/>
            <person name="Skarshewski A."/>
            <person name="Chaumeil P.A."/>
            <person name="Hugenholtz P."/>
        </authorList>
    </citation>
    <scope>NUCLEOTIDE SEQUENCE [LARGE SCALE GENOMIC DNA]</scope>
    <source>
        <strain evidence="7">UBA8707</strain>
    </source>
</reference>
<gene>
    <name evidence="7" type="ORF">DEF21_14690</name>
</gene>
<evidence type="ECO:0000256" key="4">
    <source>
        <dbReference type="ARBA" id="ARBA00023136"/>
    </source>
</evidence>
<proteinExistence type="inferred from homology"/>
<dbReference type="Proteomes" id="UP000264753">
    <property type="component" value="Unassembled WGS sequence"/>
</dbReference>
<evidence type="ECO:0000259" key="6">
    <source>
        <dbReference type="PROSITE" id="PS51012"/>
    </source>
</evidence>
<evidence type="ECO:0000256" key="1">
    <source>
        <dbReference type="ARBA" id="ARBA00004141"/>
    </source>
</evidence>
<keyword evidence="3 5" id="KW-1133">Transmembrane helix</keyword>
<evidence type="ECO:0000256" key="2">
    <source>
        <dbReference type="ARBA" id="ARBA00022692"/>
    </source>
</evidence>
<name>A0A358HVX1_9PROT</name>
<feature type="non-terminal residue" evidence="7">
    <location>
        <position position="1"/>
    </location>
</feature>
<feature type="domain" description="ABC transmembrane type-2" evidence="6">
    <location>
        <begin position="1"/>
        <end position="77"/>
    </location>
</feature>
<feature type="transmembrane region" description="Helical" evidence="5">
    <location>
        <begin position="52"/>
        <end position="71"/>
    </location>
</feature>
<dbReference type="InterPro" id="IPR052522">
    <property type="entry name" value="ABC-2_transport_permease"/>
</dbReference>
<dbReference type="InterPro" id="IPR013525">
    <property type="entry name" value="ABC2_TM"/>
</dbReference>
<dbReference type="GO" id="GO:0005886">
    <property type="term" value="C:plasma membrane"/>
    <property type="evidence" value="ECO:0007669"/>
    <property type="project" value="UniProtKB-SubCell"/>
</dbReference>
<accession>A0A358HVX1</accession>
<dbReference type="AlphaFoldDB" id="A0A358HVX1"/>
<evidence type="ECO:0000256" key="5">
    <source>
        <dbReference type="RuleBase" id="RU361157"/>
    </source>
</evidence>
<keyword evidence="2 5" id="KW-0812">Transmembrane</keyword>